<dbReference type="SUPFAM" id="SSF53474">
    <property type="entry name" value="alpha/beta-Hydrolases"/>
    <property type="match status" value="1"/>
</dbReference>
<dbReference type="InterPro" id="IPR050266">
    <property type="entry name" value="AB_hydrolase_sf"/>
</dbReference>
<dbReference type="OrthoDB" id="5524362at2"/>
<sequence length="347" mass="36088">MRFLRTLVTSLITGAVALSAQPVVPAAAAPAAPRCSTVSVPVTAVVLLPMTVRGQLCLPGDSTPTTIQLLLHGATYNRVYWDLPYQPERFSYQRDMAAHGLATFAVDELGVGESTRPLSTLLTGLSQASAVHQVVGRLRAGQIGGTAYGKVVLVGHSAGSAISVIEAATYHDVDGVVLTGVTHLPNVPVVVGDVGLGLQPVTLDPQLSPRGGDPGYLTSRPGARGTMYHGPTDLDPLAVQADEQYAKDQVSATSLVDIISLGLVSPMSTGIDVPVLLANGTADTGFCGLIRDCSTADALRAQEAPYFSPSAHLSVYVLPGSGHSIALALNSPDYRTATRTWLARYVG</sequence>
<dbReference type="GO" id="GO:0016787">
    <property type="term" value="F:hydrolase activity"/>
    <property type="evidence" value="ECO:0007669"/>
    <property type="project" value="UniProtKB-KW"/>
</dbReference>
<accession>A0A2T0TG30</accession>
<dbReference type="RefSeq" id="WP_106186201.1">
    <property type="nucleotide sequence ID" value="NZ_PVTF01000002.1"/>
</dbReference>
<feature type="domain" description="AB hydrolase-1" evidence="4">
    <location>
        <begin position="69"/>
        <end position="327"/>
    </location>
</feature>
<evidence type="ECO:0000313" key="5">
    <source>
        <dbReference type="EMBL" id="PRY44588.1"/>
    </source>
</evidence>
<dbReference type="Pfam" id="PF12697">
    <property type="entry name" value="Abhydrolase_6"/>
    <property type="match status" value="1"/>
</dbReference>
<dbReference type="PANTHER" id="PTHR43798:SF31">
    <property type="entry name" value="AB HYDROLASE SUPERFAMILY PROTEIN YCLE"/>
    <property type="match status" value="1"/>
</dbReference>
<evidence type="ECO:0000259" key="4">
    <source>
        <dbReference type="Pfam" id="PF12697"/>
    </source>
</evidence>
<dbReference type="PANTHER" id="PTHR43798">
    <property type="entry name" value="MONOACYLGLYCEROL LIPASE"/>
    <property type="match status" value="1"/>
</dbReference>
<feature type="chain" id="PRO_5015771573" evidence="3">
    <location>
        <begin position="29"/>
        <end position="347"/>
    </location>
</feature>
<evidence type="ECO:0000256" key="3">
    <source>
        <dbReference type="SAM" id="SignalP"/>
    </source>
</evidence>
<keyword evidence="3" id="KW-0732">Signal</keyword>
<gene>
    <name evidence="5" type="ORF">CLV43_102153</name>
</gene>
<evidence type="ECO:0000313" key="6">
    <source>
        <dbReference type="Proteomes" id="UP000239494"/>
    </source>
</evidence>
<evidence type="ECO:0000256" key="1">
    <source>
        <dbReference type="ARBA" id="ARBA00022801"/>
    </source>
</evidence>
<dbReference type="GO" id="GO:0016020">
    <property type="term" value="C:membrane"/>
    <property type="evidence" value="ECO:0007669"/>
    <property type="project" value="TreeGrafter"/>
</dbReference>
<dbReference type="AlphaFoldDB" id="A0A2T0TG30"/>
<dbReference type="InterPro" id="IPR029058">
    <property type="entry name" value="AB_hydrolase_fold"/>
</dbReference>
<keyword evidence="6" id="KW-1185">Reference proteome</keyword>
<dbReference type="EMBL" id="PVTF01000002">
    <property type="protein sequence ID" value="PRY44588.1"/>
    <property type="molecule type" value="Genomic_DNA"/>
</dbReference>
<reference evidence="5 6" key="1">
    <citation type="submission" date="2018-03" db="EMBL/GenBank/DDBJ databases">
        <title>Genomic Encyclopedia of Archaeal and Bacterial Type Strains, Phase II (KMG-II): from individual species to whole genera.</title>
        <authorList>
            <person name="Goeker M."/>
        </authorList>
    </citation>
    <scope>NUCLEOTIDE SEQUENCE [LARGE SCALE GENOMIC DNA]</scope>
    <source>
        <strain evidence="5 6">DSM 44720</strain>
    </source>
</reference>
<protein>
    <submittedName>
        <fullName evidence="5">Alpha-beta hydrolase superfamily lysophospholipase</fullName>
    </submittedName>
</protein>
<keyword evidence="1 5" id="KW-0378">Hydrolase</keyword>
<dbReference type="InterPro" id="IPR000073">
    <property type="entry name" value="AB_hydrolase_1"/>
</dbReference>
<organism evidence="5 6">
    <name type="scientific">Umezawaea tangerina</name>
    <dbReference type="NCBI Taxonomy" id="84725"/>
    <lineage>
        <taxon>Bacteria</taxon>
        <taxon>Bacillati</taxon>
        <taxon>Actinomycetota</taxon>
        <taxon>Actinomycetes</taxon>
        <taxon>Pseudonocardiales</taxon>
        <taxon>Pseudonocardiaceae</taxon>
        <taxon>Umezawaea</taxon>
    </lineage>
</organism>
<feature type="signal peptide" evidence="3">
    <location>
        <begin position="1"/>
        <end position="28"/>
    </location>
</feature>
<name>A0A2T0TG30_9PSEU</name>
<comment type="caution">
    <text evidence="5">The sequence shown here is derived from an EMBL/GenBank/DDBJ whole genome shotgun (WGS) entry which is preliminary data.</text>
</comment>
<feature type="region of interest" description="Disordered" evidence="2">
    <location>
        <begin position="203"/>
        <end position="229"/>
    </location>
</feature>
<dbReference type="Gene3D" id="3.40.50.1820">
    <property type="entry name" value="alpha/beta hydrolase"/>
    <property type="match status" value="1"/>
</dbReference>
<evidence type="ECO:0000256" key="2">
    <source>
        <dbReference type="SAM" id="MobiDB-lite"/>
    </source>
</evidence>
<dbReference type="Proteomes" id="UP000239494">
    <property type="component" value="Unassembled WGS sequence"/>
</dbReference>
<proteinExistence type="predicted"/>